<feature type="chain" id="PRO_5038666173" evidence="2">
    <location>
        <begin position="23"/>
        <end position="185"/>
    </location>
</feature>
<comment type="caution">
    <text evidence="3">The sequence shown here is derived from an EMBL/GenBank/DDBJ whole genome shotgun (WGS) entry which is preliminary data.</text>
</comment>
<feature type="region of interest" description="Disordered" evidence="1">
    <location>
        <begin position="22"/>
        <end position="75"/>
    </location>
</feature>
<organism evidence="3 4">
    <name type="scientific">Actinokineospora auranticolor</name>
    <dbReference type="NCBI Taxonomy" id="155976"/>
    <lineage>
        <taxon>Bacteria</taxon>
        <taxon>Bacillati</taxon>
        <taxon>Actinomycetota</taxon>
        <taxon>Actinomycetes</taxon>
        <taxon>Pseudonocardiales</taxon>
        <taxon>Pseudonocardiaceae</taxon>
        <taxon>Actinokineospora</taxon>
    </lineage>
</organism>
<evidence type="ECO:0000313" key="3">
    <source>
        <dbReference type="EMBL" id="PPK62190.1"/>
    </source>
</evidence>
<evidence type="ECO:0000313" key="4">
    <source>
        <dbReference type="Proteomes" id="UP000239203"/>
    </source>
</evidence>
<dbReference type="PROSITE" id="PS51257">
    <property type="entry name" value="PROKAR_LIPOPROTEIN"/>
    <property type="match status" value="1"/>
</dbReference>
<reference evidence="3 4" key="1">
    <citation type="submission" date="2018-02" db="EMBL/GenBank/DDBJ databases">
        <title>Genomic Encyclopedia of Archaeal and Bacterial Type Strains, Phase II (KMG-II): from individual species to whole genera.</title>
        <authorList>
            <person name="Goeker M."/>
        </authorList>
    </citation>
    <scope>NUCLEOTIDE SEQUENCE [LARGE SCALE GENOMIC DNA]</scope>
    <source>
        <strain evidence="3 4">YU 961-1</strain>
    </source>
</reference>
<dbReference type="AlphaFoldDB" id="A0A2S6GC58"/>
<keyword evidence="4" id="KW-1185">Reference proteome</keyword>
<dbReference type="RefSeq" id="WP_104483247.1">
    <property type="nucleotide sequence ID" value="NZ_CP154825.1"/>
</dbReference>
<feature type="signal peptide" evidence="2">
    <location>
        <begin position="1"/>
        <end position="22"/>
    </location>
</feature>
<sequence length="185" mass="18182">MKTILSTAVTALALLGLAGCSADPAAPSPAPGTQPAGSAAPAPTGGSAAPAPAPGTAPTKSQAPHVAVQPDGKVDVPAGYKELPAAQVDVKALPDTYKERRVWSSADGKSLQLVAVARDACAGIDAQVSQATDTSVTVSLSPMTSPQGGPEGGKVCATVLTPRAVELALEQPIGTRTVVVTENAG</sequence>
<accession>A0A2S6GC58</accession>
<feature type="compositionally biased region" description="Low complexity" evidence="1">
    <location>
        <begin position="33"/>
        <end position="59"/>
    </location>
</feature>
<evidence type="ECO:0000256" key="1">
    <source>
        <dbReference type="SAM" id="MobiDB-lite"/>
    </source>
</evidence>
<dbReference type="EMBL" id="PTIX01000036">
    <property type="protein sequence ID" value="PPK62190.1"/>
    <property type="molecule type" value="Genomic_DNA"/>
</dbReference>
<gene>
    <name evidence="3" type="ORF">CLV40_1361</name>
</gene>
<protein>
    <submittedName>
        <fullName evidence="3">Uncharacterized protein</fullName>
    </submittedName>
</protein>
<evidence type="ECO:0000256" key="2">
    <source>
        <dbReference type="SAM" id="SignalP"/>
    </source>
</evidence>
<dbReference type="OrthoDB" id="3694810at2"/>
<proteinExistence type="predicted"/>
<dbReference type="Proteomes" id="UP000239203">
    <property type="component" value="Unassembled WGS sequence"/>
</dbReference>
<keyword evidence="2" id="KW-0732">Signal</keyword>
<name>A0A2S6GC58_9PSEU</name>